<evidence type="ECO:0000313" key="1">
    <source>
        <dbReference type="EMBL" id="TFK96564.1"/>
    </source>
</evidence>
<evidence type="ECO:0008006" key="3">
    <source>
        <dbReference type="Google" id="ProtNLM"/>
    </source>
</evidence>
<reference evidence="1 2" key="1">
    <citation type="journal article" date="2019" name="Nat. Ecol. Evol.">
        <title>Megaphylogeny resolves global patterns of mushroom evolution.</title>
        <authorList>
            <person name="Varga T."/>
            <person name="Krizsan K."/>
            <person name="Foldi C."/>
            <person name="Dima B."/>
            <person name="Sanchez-Garcia M."/>
            <person name="Sanchez-Ramirez S."/>
            <person name="Szollosi G.J."/>
            <person name="Szarkandi J.G."/>
            <person name="Papp V."/>
            <person name="Albert L."/>
            <person name="Andreopoulos W."/>
            <person name="Angelini C."/>
            <person name="Antonin V."/>
            <person name="Barry K.W."/>
            <person name="Bougher N.L."/>
            <person name="Buchanan P."/>
            <person name="Buyck B."/>
            <person name="Bense V."/>
            <person name="Catcheside P."/>
            <person name="Chovatia M."/>
            <person name="Cooper J."/>
            <person name="Damon W."/>
            <person name="Desjardin D."/>
            <person name="Finy P."/>
            <person name="Geml J."/>
            <person name="Haridas S."/>
            <person name="Hughes K."/>
            <person name="Justo A."/>
            <person name="Karasinski D."/>
            <person name="Kautmanova I."/>
            <person name="Kiss B."/>
            <person name="Kocsube S."/>
            <person name="Kotiranta H."/>
            <person name="LaButti K.M."/>
            <person name="Lechner B.E."/>
            <person name="Liimatainen K."/>
            <person name="Lipzen A."/>
            <person name="Lukacs Z."/>
            <person name="Mihaltcheva S."/>
            <person name="Morgado L.N."/>
            <person name="Niskanen T."/>
            <person name="Noordeloos M.E."/>
            <person name="Ohm R.A."/>
            <person name="Ortiz-Santana B."/>
            <person name="Ovrebo C."/>
            <person name="Racz N."/>
            <person name="Riley R."/>
            <person name="Savchenko A."/>
            <person name="Shiryaev A."/>
            <person name="Soop K."/>
            <person name="Spirin V."/>
            <person name="Szebenyi C."/>
            <person name="Tomsovsky M."/>
            <person name="Tulloss R.E."/>
            <person name="Uehling J."/>
            <person name="Grigoriev I.V."/>
            <person name="Vagvolgyi C."/>
            <person name="Papp T."/>
            <person name="Martin F.M."/>
            <person name="Miettinen O."/>
            <person name="Hibbett D.S."/>
            <person name="Nagy L.G."/>
        </authorList>
    </citation>
    <scope>NUCLEOTIDE SEQUENCE [LARGE SCALE GENOMIC DNA]</scope>
    <source>
        <strain evidence="1 2">CBS 309.79</strain>
    </source>
</reference>
<dbReference type="OrthoDB" id="3365698at2759"/>
<protein>
    <recommendedName>
        <fullName evidence="3">F-box domain-containing protein</fullName>
    </recommendedName>
</protein>
<keyword evidence="2" id="KW-1185">Reference proteome</keyword>
<name>A0A5C3Q3A5_9AGAR</name>
<dbReference type="EMBL" id="ML178858">
    <property type="protein sequence ID" value="TFK96564.1"/>
    <property type="molecule type" value="Genomic_DNA"/>
</dbReference>
<evidence type="ECO:0000313" key="2">
    <source>
        <dbReference type="Proteomes" id="UP000305067"/>
    </source>
</evidence>
<accession>A0A5C3Q3A5</accession>
<sequence>MQLLQPASKSKPPWMLGTVCRRWREAAITHPSLWSHVSFHEKGFHSEIPAQVQLERTEMQLARAGISPLHVKIGAAGRWSQEPFKFLFLAVLSHIHKSKALKDVVGTAYPVFRHLHTLEIHAGGLWVQWPLLHHTPLLAILKLIGTSLVPFPRLHWTKLRTLTLENCQYGITDLLEAIRLARRSLNDFSIINRPDHYQRFSAGPEYTSQPQLPLSMVDIIALSPHYAQSVSRKHAFQTDKLLRVPPTFPYAFRHYIEAPYLDEYEAFIEFLTELQALQILIISGYTGKPFDFESADDSTIPTRHIDALLQALWWPSTPATATLDVQPPTSSSSIYSGTSGICPQLTGIRFQGLTLRLQLLERMVGSRRQEGMGYGLRTIESVLENVDLNIGSFTENGGDLEWLKGMEDKNVITRSSLFDDSE</sequence>
<dbReference type="AlphaFoldDB" id="A0A5C3Q3A5"/>
<organism evidence="1 2">
    <name type="scientific">Pterulicium gracile</name>
    <dbReference type="NCBI Taxonomy" id="1884261"/>
    <lineage>
        <taxon>Eukaryota</taxon>
        <taxon>Fungi</taxon>
        <taxon>Dikarya</taxon>
        <taxon>Basidiomycota</taxon>
        <taxon>Agaricomycotina</taxon>
        <taxon>Agaricomycetes</taxon>
        <taxon>Agaricomycetidae</taxon>
        <taxon>Agaricales</taxon>
        <taxon>Pleurotineae</taxon>
        <taxon>Pterulaceae</taxon>
        <taxon>Pterulicium</taxon>
    </lineage>
</organism>
<gene>
    <name evidence="1" type="ORF">BDV98DRAFT_659094</name>
</gene>
<proteinExistence type="predicted"/>
<dbReference type="Proteomes" id="UP000305067">
    <property type="component" value="Unassembled WGS sequence"/>
</dbReference>